<dbReference type="EnsemblProtists" id="EOD34929">
    <property type="protein sequence ID" value="EOD34929"/>
    <property type="gene ID" value="EMIHUDRAFT_455419"/>
</dbReference>
<reference evidence="2" key="1">
    <citation type="journal article" date="2013" name="Nature">
        <title>Pan genome of the phytoplankton Emiliania underpins its global distribution.</title>
        <authorList>
            <person name="Read B.A."/>
            <person name="Kegel J."/>
            <person name="Klute M.J."/>
            <person name="Kuo A."/>
            <person name="Lefebvre S.C."/>
            <person name="Maumus F."/>
            <person name="Mayer C."/>
            <person name="Miller J."/>
            <person name="Monier A."/>
            <person name="Salamov A."/>
            <person name="Young J."/>
            <person name="Aguilar M."/>
            <person name="Claverie J.M."/>
            <person name="Frickenhaus S."/>
            <person name="Gonzalez K."/>
            <person name="Herman E.K."/>
            <person name="Lin Y.C."/>
            <person name="Napier J."/>
            <person name="Ogata H."/>
            <person name="Sarno A.F."/>
            <person name="Shmutz J."/>
            <person name="Schroeder D."/>
            <person name="de Vargas C."/>
            <person name="Verret F."/>
            <person name="von Dassow P."/>
            <person name="Valentin K."/>
            <person name="Van de Peer Y."/>
            <person name="Wheeler G."/>
            <person name="Dacks J.B."/>
            <person name="Delwiche C.F."/>
            <person name="Dyhrman S.T."/>
            <person name="Glockner G."/>
            <person name="John U."/>
            <person name="Richards T."/>
            <person name="Worden A.Z."/>
            <person name="Zhang X."/>
            <person name="Grigoriev I.V."/>
            <person name="Allen A.E."/>
            <person name="Bidle K."/>
            <person name="Borodovsky M."/>
            <person name="Bowler C."/>
            <person name="Brownlee C."/>
            <person name="Cock J.M."/>
            <person name="Elias M."/>
            <person name="Gladyshev V.N."/>
            <person name="Groth M."/>
            <person name="Guda C."/>
            <person name="Hadaegh A."/>
            <person name="Iglesias-Rodriguez M.D."/>
            <person name="Jenkins J."/>
            <person name="Jones B.M."/>
            <person name="Lawson T."/>
            <person name="Leese F."/>
            <person name="Lindquist E."/>
            <person name="Lobanov A."/>
            <person name="Lomsadze A."/>
            <person name="Malik S.B."/>
            <person name="Marsh M.E."/>
            <person name="Mackinder L."/>
            <person name="Mock T."/>
            <person name="Mueller-Roeber B."/>
            <person name="Pagarete A."/>
            <person name="Parker M."/>
            <person name="Probert I."/>
            <person name="Quesneville H."/>
            <person name="Raines C."/>
            <person name="Rensing S.A."/>
            <person name="Riano-Pachon D.M."/>
            <person name="Richier S."/>
            <person name="Rokitta S."/>
            <person name="Shiraiwa Y."/>
            <person name="Soanes D.M."/>
            <person name="van der Giezen M."/>
            <person name="Wahlund T.M."/>
            <person name="Williams B."/>
            <person name="Wilson W."/>
            <person name="Wolfe G."/>
            <person name="Wurch L.L."/>
        </authorList>
    </citation>
    <scope>NUCLEOTIDE SEQUENCE</scope>
</reference>
<evidence type="ECO:0000313" key="2">
    <source>
        <dbReference type="Proteomes" id="UP000013827"/>
    </source>
</evidence>
<evidence type="ECO:0000313" key="1">
    <source>
        <dbReference type="EnsemblProtists" id="EOD34929"/>
    </source>
</evidence>
<protein>
    <submittedName>
        <fullName evidence="1">Uncharacterized protein</fullName>
    </submittedName>
</protein>
<organism evidence="1 2">
    <name type="scientific">Emiliania huxleyi (strain CCMP1516)</name>
    <dbReference type="NCBI Taxonomy" id="280463"/>
    <lineage>
        <taxon>Eukaryota</taxon>
        <taxon>Haptista</taxon>
        <taxon>Haptophyta</taxon>
        <taxon>Prymnesiophyceae</taxon>
        <taxon>Isochrysidales</taxon>
        <taxon>Noelaerhabdaceae</taxon>
        <taxon>Emiliania</taxon>
    </lineage>
</organism>
<dbReference type="PaxDb" id="2903-EOD34929"/>
<dbReference type="Proteomes" id="UP000013827">
    <property type="component" value="Unassembled WGS sequence"/>
</dbReference>
<accession>A0A0D3KGP4</accession>
<reference evidence="1" key="2">
    <citation type="submission" date="2024-10" db="UniProtKB">
        <authorList>
            <consortium name="EnsemblProtists"/>
        </authorList>
    </citation>
    <scope>IDENTIFICATION</scope>
</reference>
<sequence length="94" mass="10021">MATPGEPAALATQRARRVVQPSARFAPDTYPHAVEAFPTPTPPKAKRRKLGAAETFKKGAHKVEEARAAGNTAAELAAWRTLGEQLKKAFGSRG</sequence>
<dbReference type="AlphaFoldDB" id="A0A0D3KGP4"/>
<name>A0A0D3KGP4_EMIH1</name>
<proteinExistence type="predicted"/>
<keyword evidence="2" id="KW-1185">Reference proteome</keyword>